<evidence type="ECO:0000256" key="3">
    <source>
        <dbReference type="ARBA" id="ARBA00022452"/>
    </source>
</evidence>
<reference evidence="13 14" key="1">
    <citation type="submission" date="2011-04" db="EMBL/GenBank/DDBJ databases">
        <authorList>
            <person name="Rasko D."/>
            <person name="Redman J."/>
            <person name="Daugherty S.C."/>
            <person name="Tallon L."/>
            <person name="Sadzewicz L."/>
            <person name="Jones K."/>
            <person name="Santana-Cruz I."/>
            <person name="Liu X."/>
        </authorList>
    </citation>
    <scope>NUCLEOTIDE SEQUENCE [LARGE SCALE GENOMIC DNA]</scope>
    <source>
        <strain evidence="13 14">K-227</strain>
    </source>
</reference>
<dbReference type="EC" id="3.4.23.48" evidence="13"/>
<evidence type="ECO:0000256" key="4">
    <source>
        <dbReference type="ARBA" id="ARBA00022670"/>
    </source>
</evidence>
<feature type="active site" evidence="11">
    <location>
        <position position="230"/>
    </location>
</feature>
<dbReference type="InterPro" id="IPR020080">
    <property type="entry name" value="OM_adhesin/peptidase_omptin"/>
</dbReference>
<dbReference type="InterPro" id="IPR053724">
    <property type="entry name" value="OMP_A26_sf"/>
</dbReference>
<evidence type="ECO:0000256" key="6">
    <source>
        <dbReference type="ARBA" id="ARBA00022729"/>
    </source>
</evidence>
<evidence type="ECO:0000313" key="14">
    <source>
        <dbReference type="Proteomes" id="UP000004520"/>
    </source>
</evidence>
<feature type="active site" evidence="11">
    <location>
        <position position="105"/>
    </location>
</feature>
<dbReference type="PATRIC" id="fig|766147.3.peg.4122"/>
<comment type="subcellular location">
    <subcellularLocation>
        <location evidence="1">Cell outer membrane</location>
        <topology evidence="1">Multi-pass membrane protein</topology>
    </subcellularLocation>
</comment>
<dbReference type="Proteomes" id="UP000004520">
    <property type="component" value="Unassembled WGS sequence"/>
</dbReference>
<proteinExistence type="inferred from homology"/>
<feature type="chain" id="PRO_5003330714" evidence="12">
    <location>
        <begin position="21"/>
        <end position="333"/>
    </location>
</feature>
<keyword evidence="6 12" id="KW-0732">Signal</keyword>
<dbReference type="SUPFAM" id="SSF69917">
    <property type="entry name" value="OMPT-like"/>
    <property type="match status" value="1"/>
</dbReference>
<accession>F5P172</accession>
<organism evidence="13 14">
    <name type="scientific">Shigella flexneri K-227</name>
    <dbReference type="NCBI Taxonomy" id="766147"/>
    <lineage>
        <taxon>Bacteria</taxon>
        <taxon>Pseudomonadati</taxon>
        <taxon>Pseudomonadota</taxon>
        <taxon>Gammaproteobacteria</taxon>
        <taxon>Enterobacterales</taxon>
        <taxon>Enterobacteriaceae</taxon>
        <taxon>Shigella</taxon>
    </lineage>
</organism>
<feature type="active site" evidence="11">
    <location>
        <position position="232"/>
    </location>
</feature>
<feature type="signal peptide" evidence="12">
    <location>
        <begin position="1"/>
        <end position="20"/>
    </location>
</feature>
<dbReference type="GO" id="GO:0006508">
    <property type="term" value="P:proteolysis"/>
    <property type="evidence" value="ECO:0007669"/>
    <property type="project" value="UniProtKB-KW"/>
</dbReference>
<dbReference type="PIRSF" id="PIRSF001522">
    <property type="entry name" value="Peptidase_A26"/>
    <property type="match status" value="1"/>
</dbReference>
<keyword evidence="8 13" id="KW-0378">Hydrolase</keyword>
<evidence type="ECO:0000256" key="2">
    <source>
        <dbReference type="ARBA" id="ARBA00006923"/>
    </source>
</evidence>
<feature type="active site" evidence="11">
    <location>
        <position position="103"/>
    </location>
</feature>
<dbReference type="NCBIfam" id="NF008224">
    <property type="entry name" value="PRK10993.1-4"/>
    <property type="match status" value="1"/>
</dbReference>
<name>F5P172_SHIFL</name>
<keyword evidence="9" id="KW-0472">Membrane</keyword>
<keyword evidence="4" id="KW-0645">Protease</keyword>
<evidence type="ECO:0000256" key="12">
    <source>
        <dbReference type="SAM" id="SignalP"/>
    </source>
</evidence>
<dbReference type="Pfam" id="PF01278">
    <property type="entry name" value="Omptin"/>
    <property type="match status" value="1"/>
</dbReference>
<keyword evidence="10" id="KW-0998">Cell outer membrane</keyword>
<protein>
    <submittedName>
        <fullName evidence="13">Coagulase/fibrinolysin</fullName>
        <ecNumber evidence="13">3.4.23.48</ecNumber>
    </submittedName>
</protein>
<evidence type="ECO:0000256" key="8">
    <source>
        <dbReference type="ARBA" id="ARBA00022801"/>
    </source>
</evidence>
<dbReference type="Gene3D" id="2.40.128.90">
    <property type="entry name" value="OMPT-like"/>
    <property type="match status" value="1"/>
</dbReference>
<dbReference type="GO" id="GO:0009279">
    <property type="term" value="C:cell outer membrane"/>
    <property type="evidence" value="ECO:0007669"/>
    <property type="project" value="UniProtKB-SubCell"/>
</dbReference>
<evidence type="ECO:0000256" key="7">
    <source>
        <dbReference type="ARBA" id="ARBA00022750"/>
    </source>
</evidence>
<evidence type="ECO:0000256" key="10">
    <source>
        <dbReference type="ARBA" id="ARBA00023237"/>
    </source>
</evidence>
<dbReference type="EMBL" id="AFGY01000056">
    <property type="protein sequence ID" value="EGK33388.1"/>
    <property type="molecule type" value="Genomic_DNA"/>
</dbReference>
<dbReference type="InterPro" id="IPR000036">
    <property type="entry name" value="Peptidase_A26_omptin"/>
</dbReference>
<evidence type="ECO:0000313" key="13">
    <source>
        <dbReference type="EMBL" id="EGK33388.1"/>
    </source>
</evidence>
<sequence>MKLKFLVLALCVPAIFTTHATTNYPLFIPDNISTDISLGSLSGKTKERVYHPKEGGRKISQLDWKYSNATIVRGGIDWKLIPKVSFGVSGWTTLGNQKASMVDKDWNNSNTPQVWTDQSWHPNTHLRDANEFELNLKGWLLNNLDYRLGLIAGYQESRYSFNAMGGSYIYSENGGNRNKKGAHPSGERTIGYKQLFKIPYIGLTANYRHENFEFGAELKYSGWVLSSDTDKHYQTETIFKDEIKNQNYCSVAANIGYYVTPSAKFYIEGSRNYISNKKGDTSLYEQSTNISGTIKNSASIEYIGFLTSAGIKYIFELVHRVDYVFMAKNCRPL</sequence>
<dbReference type="PRINTS" id="PR00482">
    <property type="entry name" value="OMPTIN"/>
</dbReference>
<dbReference type="PROSITE" id="PS00834">
    <property type="entry name" value="OMPTIN_1"/>
    <property type="match status" value="1"/>
</dbReference>
<keyword evidence="7" id="KW-0064">Aspartyl protease</keyword>
<dbReference type="PROSITE" id="PS00835">
    <property type="entry name" value="OMPTIN_2"/>
    <property type="match status" value="1"/>
</dbReference>
<evidence type="ECO:0000256" key="9">
    <source>
        <dbReference type="ARBA" id="ARBA00023136"/>
    </source>
</evidence>
<evidence type="ECO:0000256" key="1">
    <source>
        <dbReference type="ARBA" id="ARBA00004571"/>
    </source>
</evidence>
<dbReference type="GO" id="GO:0004190">
    <property type="term" value="F:aspartic-type endopeptidase activity"/>
    <property type="evidence" value="ECO:0007669"/>
    <property type="project" value="UniProtKB-KW"/>
</dbReference>
<dbReference type="AlphaFoldDB" id="F5P172"/>
<keyword evidence="5" id="KW-0812">Transmembrane</keyword>
<dbReference type="MEROPS" id="A26.005"/>
<comment type="similarity">
    <text evidence="2">Belongs to the peptidase A26 family.</text>
</comment>
<dbReference type="InterPro" id="IPR020079">
    <property type="entry name" value="Peptidase_A26_CS"/>
</dbReference>
<comment type="caution">
    <text evidence="13">The sequence shown here is derived from an EMBL/GenBank/DDBJ whole genome shotgun (WGS) entry which is preliminary data.</text>
</comment>
<evidence type="ECO:0000256" key="11">
    <source>
        <dbReference type="PIRSR" id="PIRSR001522-1"/>
    </source>
</evidence>
<keyword evidence="3" id="KW-1134">Transmembrane beta strand</keyword>
<gene>
    <name evidence="13" type="ORF">SFK227_4229</name>
</gene>
<evidence type="ECO:0000256" key="5">
    <source>
        <dbReference type="ARBA" id="ARBA00022692"/>
    </source>
</evidence>